<accession>A0A8K1XVV5</accession>
<evidence type="ECO:0000256" key="1">
    <source>
        <dbReference type="SAM" id="Coils"/>
    </source>
</evidence>
<sequence>MALKEEIFKQNSTLFEVLDENDITQISSINLKLNDVQDEVAANKLQLDGLAIIVDQNQARNESQFVSINTNFINLTTEVTNLESQVDQLGVRVNGVENDFAVLQQGVVNEIGELTVQVGELNTRVTSLSDSVITNSAAIVGLQRNLDNVQSNVQRLSQEQTRLSNDLVALKAKANTGLRVSPGDDVVVWFFQTGRFTSVAFDYAGHPFLRMGRRYTAQLSGFSSNLVGIYDVVIAPASTYQINATAIIPVPSGQKVWFAYKLPTQSLYTSVEVYLYTN</sequence>
<name>A0A8K1XVV5_9VIRU</name>
<gene>
    <name evidence="2" type="ORF">FuNoV2_gp2</name>
</gene>
<organism evidence="2">
    <name type="scientific">Hangzhou nora-like virus 2</name>
    <dbReference type="NCBI Taxonomy" id="2905605"/>
    <lineage>
        <taxon>Viruses</taxon>
        <taxon>Riboviria</taxon>
    </lineage>
</organism>
<dbReference type="Gene3D" id="1.20.5.340">
    <property type="match status" value="2"/>
</dbReference>
<feature type="coiled-coil region" evidence="1">
    <location>
        <begin position="139"/>
        <end position="173"/>
    </location>
</feature>
<protein>
    <submittedName>
        <fullName evidence="2">Uncharacterized protein</fullName>
    </submittedName>
</protein>
<proteinExistence type="predicted"/>
<evidence type="ECO:0000313" key="2">
    <source>
        <dbReference type="EMBL" id="UHK03226.1"/>
    </source>
</evidence>
<dbReference type="EMBL" id="MZ209714">
    <property type="protein sequence ID" value="UHK03226.1"/>
    <property type="molecule type" value="Genomic_RNA"/>
</dbReference>
<keyword evidence="1" id="KW-0175">Coiled coil</keyword>
<reference evidence="2" key="1">
    <citation type="submission" date="2021-05" db="EMBL/GenBank/DDBJ databases">
        <authorList>
            <person name="Feng G."/>
        </authorList>
    </citation>
    <scope>NUCLEOTIDE SEQUENCE</scope>
    <source>
        <strain evidence="2">QCYXFY450</strain>
    </source>
</reference>